<accession>A0A0P0N373</accession>
<reference evidence="3 5" key="2">
    <citation type="submission" date="2017-05" db="EMBL/GenBank/DDBJ databases">
        <title>The draft genome of the hyperthermophilic archaeon 'Pyrodictium delaneyi strain Hulk', an iron and nitrate reducer, reveals the capacity for sulfate reduction.</title>
        <authorList>
            <person name="Demey L.M."/>
            <person name="Miller C."/>
            <person name="Manzella M."/>
            <person name="Reguera G."/>
            <person name="Kashefi K."/>
        </authorList>
    </citation>
    <scope>NUCLEOTIDE SEQUENCE [LARGE SCALE GENOMIC DNA]</scope>
    <source>
        <strain evidence="3 5">Hulk</strain>
    </source>
</reference>
<keyword evidence="5" id="KW-1185">Reference proteome</keyword>
<dbReference type="Proteomes" id="UP000196694">
    <property type="component" value="Unassembled WGS sequence"/>
</dbReference>
<name>A0A0P0N373_9CREN</name>
<dbReference type="EMBL" id="NCQP01000007">
    <property type="protein sequence ID" value="OWJ54122.1"/>
    <property type="molecule type" value="Genomic_DNA"/>
</dbReference>
<evidence type="ECO:0000313" key="2">
    <source>
        <dbReference type="EMBL" id="ALL00676.1"/>
    </source>
</evidence>
<dbReference type="RefSeq" id="WP_055408133.1">
    <property type="nucleotide sequence ID" value="NZ_CP013011.1"/>
</dbReference>
<evidence type="ECO:0000313" key="3">
    <source>
        <dbReference type="EMBL" id="OWJ54122.1"/>
    </source>
</evidence>
<organism evidence="2 4">
    <name type="scientific">Pyrodictium delaneyi</name>
    <dbReference type="NCBI Taxonomy" id="1273541"/>
    <lineage>
        <taxon>Archaea</taxon>
        <taxon>Thermoproteota</taxon>
        <taxon>Thermoprotei</taxon>
        <taxon>Desulfurococcales</taxon>
        <taxon>Pyrodictiaceae</taxon>
        <taxon>Pyrodictium</taxon>
    </lineage>
</organism>
<gene>
    <name evidence="3" type="ORF">Pdsh_09735</name>
    <name evidence="2" type="ORF">Pyrde_0626</name>
</gene>
<feature type="transmembrane region" description="Helical" evidence="1">
    <location>
        <begin position="47"/>
        <end position="68"/>
    </location>
</feature>
<evidence type="ECO:0000313" key="5">
    <source>
        <dbReference type="Proteomes" id="UP000196694"/>
    </source>
</evidence>
<dbReference type="Proteomes" id="UP000058613">
    <property type="component" value="Chromosome"/>
</dbReference>
<proteinExistence type="predicted"/>
<reference evidence="2 4" key="1">
    <citation type="submission" date="2015-10" db="EMBL/GenBank/DDBJ databases">
        <title>Complete genome sequence of hyperthermophilic archaeon Pyrodictium delaneyi Su06.</title>
        <authorList>
            <person name="Jung J.-H."/>
            <person name="Lin J."/>
            <person name="Holden J.F."/>
            <person name="Park C.-S."/>
        </authorList>
    </citation>
    <scope>NUCLEOTIDE SEQUENCE [LARGE SCALE GENOMIC DNA]</scope>
    <source>
        <strain evidence="2 4">Su06</strain>
    </source>
</reference>
<dbReference type="EMBL" id="CP013011">
    <property type="protein sequence ID" value="ALL00676.1"/>
    <property type="molecule type" value="Genomic_DNA"/>
</dbReference>
<keyword evidence="1" id="KW-0472">Membrane</keyword>
<sequence>MYPEDLLLLAGFTTNLLGMAFLALIASKKSRAQANIKVLKEEVDRGMLILVFTAIAFMFAFTLLRLLALAEQNL</sequence>
<keyword evidence="1" id="KW-0812">Transmembrane</keyword>
<dbReference type="KEGG" id="pdl:Pyrde_0626"/>
<keyword evidence="1" id="KW-1133">Transmembrane helix</keyword>
<evidence type="ECO:0000313" key="4">
    <source>
        <dbReference type="Proteomes" id="UP000058613"/>
    </source>
</evidence>
<feature type="transmembrane region" description="Helical" evidence="1">
    <location>
        <begin position="6"/>
        <end position="26"/>
    </location>
</feature>
<protein>
    <submittedName>
        <fullName evidence="2">Uncharacterized protein</fullName>
    </submittedName>
</protein>
<dbReference type="GeneID" id="26098962"/>
<dbReference type="AlphaFoldDB" id="A0A0P0N373"/>
<evidence type="ECO:0000256" key="1">
    <source>
        <dbReference type="SAM" id="Phobius"/>
    </source>
</evidence>